<sequence>MDVFLPQPPSFVKKNYEVYQVLDEGVESGLARLSNACPIVRSSLGSRSSLLEKAKGCISSFCDRLRTDICLFYLNDEIAMKYYKMKHSFNVGRDGLTQKGDWEVIMPQSPLCYIKPTEISIITSPTVHHRRQRRRVRRLNKVYTSRPSEAGLNAMTFAMAGWIPVFIPHALSQEDISTSKYAVSLSVKTWSFGYLNGEA</sequence>
<comment type="caution">
    <text evidence="1">The sequence shown here is derived from an EMBL/GenBank/DDBJ whole genome shotgun (WGS) entry which is preliminary data.</text>
</comment>
<evidence type="ECO:0000313" key="1">
    <source>
        <dbReference type="EMBL" id="KAJ3806809.1"/>
    </source>
</evidence>
<protein>
    <submittedName>
        <fullName evidence="1">Uncharacterized protein</fullName>
    </submittedName>
</protein>
<proteinExistence type="predicted"/>
<accession>A0ACC1TQ12</accession>
<name>A0ACC1TQ12_9AGAR</name>
<organism evidence="1 2">
    <name type="scientific">Lentinula aff. lateritia</name>
    <dbReference type="NCBI Taxonomy" id="2804960"/>
    <lineage>
        <taxon>Eukaryota</taxon>
        <taxon>Fungi</taxon>
        <taxon>Dikarya</taxon>
        <taxon>Basidiomycota</taxon>
        <taxon>Agaricomycotina</taxon>
        <taxon>Agaricomycetes</taxon>
        <taxon>Agaricomycetidae</taxon>
        <taxon>Agaricales</taxon>
        <taxon>Marasmiineae</taxon>
        <taxon>Omphalotaceae</taxon>
        <taxon>Lentinula</taxon>
    </lineage>
</organism>
<dbReference type="EMBL" id="MU795376">
    <property type="protein sequence ID" value="KAJ3806809.1"/>
    <property type="molecule type" value="Genomic_DNA"/>
</dbReference>
<reference evidence="1" key="1">
    <citation type="submission" date="2022-09" db="EMBL/GenBank/DDBJ databases">
        <title>A Global Phylogenomic Analysis of the Shiitake Genus Lentinula.</title>
        <authorList>
            <consortium name="DOE Joint Genome Institute"/>
            <person name="Sierra-Patev S."/>
            <person name="Min B."/>
            <person name="Naranjo-Ortiz M."/>
            <person name="Looney B."/>
            <person name="Konkel Z."/>
            <person name="Slot J.C."/>
            <person name="Sakamoto Y."/>
            <person name="Steenwyk J.L."/>
            <person name="Rokas A."/>
            <person name="Carro J."/>
            <person name="Camarero S."/>
            <person name="Ferreira P."/>
            <person name="Molpeceres G."/>
            <person name="Ruiz-Duenas F.J."/>
            <person name="Serrano A."/>
            <person name="Henrissat B."/>
            <person name="Drula E."/>
            <person name="Hughes K.W."/>
            <person name="Mata J.L."/>
            <person name="Ishikawa N.K."/>
            <person name="Vargas-Isla R."/>
            <person name="Ushijima S."/>
            <person name="Smith C.A."/>
            <person name="Ahrendt S."/>
            <person name="Andreopoulos W."/>
            <person name="He G."/>
            <person name="Labutti K."/>
            <person name="Lipzen A."/>
            <person name="Ng V."/>
            <person name="Riley R."/>
            <person name="Sandor L."/>
            <person name="Barry K."/>
            <person name="Martinez A.T."/>
            <person name="Xiao Y."/>
            <person name="Gibbons J.G."/>
            <person name="Terashima K."/>
            <person name="Grigoriev I.V."/>
            <person name="Hibbett D.S."/>
        </authorList>
    </citation>
    <scope>NUCLEOTIDE SEQUENCE</scope>
    <source>
        <strain evidence="1">TMI1499</strain>
    </source>
</reference>
<dbReference type="Proteomes" id="UP001163835">
    <property type="component" value="Unassembled WGS sequence"/>
</dbReference>
<keyword evidence="2" id="KW-1185">Reference proteome</keyword>
<evidence type="ECO:0000313" key="2">
    <source>
        <dbReference type="Proteomes" id="UP001163835"/>
    </source>
</evidence>
<gene>
    <name evidence="1" type="ORF">F5876DRAFT_80320</name>
</gene>